<dbReference type="Proteomes" id="UP000835052">
    <property type="component" value="Unassembled WGS sequence"/>
</dbReference>
<feature type="region of interest" description="Disordered" evidence="1">
    <location>
        <begin position="106"/>
        <end position="146"/>
    </location>
</feature>
<feature type="region of interest" description="Disordered" evidence="1">
    <location>
        <begin position="41"/>
        <end position="65"/>
    </location>
</feature>
<evidence type="ECO:0000313" key="3">
    <source>
        <dbReference type="Proteomes" id="UP000835052"/>
    </source>
</evidence>
<evidence type="ECO:0000256" key="1">
    <source>
        <dbReference type="SAM" id="MobiDB-lite"/>
    </source>
</evidence>
<protein>
    <submittedName>
        <fullName evidence="2">Uncharacterized protein</fullName>
    </submittedName>
</protein>
<feature type="compositionally biased region" description="Basic and acidic residues" evidence="1">
    <location>
        <begin position="43"/>
        <end position="54"/>
    </location>
</feature>
<name>A0A8S1HVT7_9PELO</name>
<reference evidence="2" key="1">
    <citation type="submission" date="2020-10" db="EMBL/GenBank/DDBJ databases">
        <authorList>
            <person name="Kikuchi T."/>
        </authorList>
    </citation>
    <scope>NUCLEOTIDE SEQUENCE</scope>
    <source>
        <strain evidence="2">NKZ352</strain>
    </source>
</reference>
<dbReference type="OrthoDB" id="5795359at2759"/>
<dbReference type="EMBL" id="CAJGYM010000133">
    <property type="protein sequence ID" value="CAD6198641.1"/>
    <property type="molecule type" value="Genomic_DNA"/>
</dbReference>
<dbReference type="AlphaFoldDB" id="A0A8S1HVT7"/>
<evidence type="ECO:0000313" key="2">
    <source>
        <dbReference type="EMBL" id="CAD6198641.1"/>
    </source>
</evidence>
<gene>
    <name evidence="2" type="ORF">CAUJ_LOCUS14547</name>
</gene>
<feature type="compositionally biased region" description="Basic and acidic residues" evidence="1">
    <location>
        <begin position="106"/>
        <end position="115"/>
    </location>
</feature>
<proteinExistence type="predicted"/>
<keyword evidence="3" id="KW-1185">Reference proteome</keyword>
<feature type="compositionally biased region" description="Polar residues" evidence="1">
    <location>
        <begin position="55"/>
        <end position="65"/>
    </location>
</feature>
<comment type="caution">
    <text evidence="2">The sequence shown here is derived from an EMBL/GenBank/DDBJ whole genome shotgun (WGS) entry which is preliminary data.</text>
</comment>
<sequence length="275" mass="29662">MAEIGGEWKSRSIFLEVKPRSDLASLFVDCPPSVLSAALSSKENCDGADSEKKVNGTTKTFSRPQTPAEVTACVKNGNGIEGLEVVRVLEHCVQLGAPPLLKDLVESKRSQRRGSDSSVGSAGSGGSGRKKKSRSPQNGPRFGASIRGLSMAPRTLCAPTWADNHRLFMCKVHAESKGAPLVPKTFHKLARDMCDFDKLEAFANRGQPQLSCSRCSASLLLEENKMTIGCLPDDEWLATSQSADFYCRDSCGAACDPDRHKHGKHGVGRQGKSRK</sequence>
<accession>A0A8S1HVT7</accession>
<organism evidence="2 3">
    <name type="scientific">Caenorhabditis auriculariae</name>
    <dbReference type="NCBI Taxonomy" id="2777116"/>
    <lineage>
        <taxon>Eukaryota</taxon>
        <taxon>Metazoa</taxon>
        <taxon>Ecdysozoa</taxon>
        <taxon>Nematoda</taxon>
        <taxon>Chromadorea</taxon>
        <taxon>Rhabditida</taxon>
        <taxon>Rhabditina</taxon>
        <taxon>Rhabditomorpha</taxon>
        <taxon>Rhabditoidea</taxon>
        <taxon>Rhabditidae</taxon>
        <taxon>Peloderinae</taxon>
        <taxon>Caenorhabditis</taxon>
    </lineage>
</organism>